<proteinExistence type="predicted"/>
<sequence>MSGATPTSHGFDKAFNGFLYEHGYVGGAVAAMKDGRLLFAKGFGEDRNGQQVTAHSKFHVSSLAKSFTGVAIMRLVQERRISLDDRVFGKGGLLEHIQPWRKETVDSRLRLITVDHLLRHSCGWDVNQAPLYDPLLNKLYLARGHDVPDIARHIGESHPIEPKTLISYVISQPLDFTPGTKSAYSNMAYLVLGRVVEATSKMKYEDFVEKYILEPCGMWNTRLELSSSDEDYAALFTDQQEGSGQSLFKDIDIRSVDSALGWFSTVYDLIRFTRCTFEMGQMLDDRHLKILLARKVSRSPRSSPELDSHTETWNAAGFFTNTRGIVWQDSDAHADDLILYHDLRPPTMLTKATLKRRDTHRRQRPRRTDAERVTAWHMDTEAAAELQLERAEERERLPESWVMLLHGKSINHIRHYSYNLMTYVDTSEASKPKENLFLYDLSDLHRHPSWDPELAWSWRQVGATPEGGVLPGKREAPQMTIRYQVDEQDVSAYVDALKDEGFDVQWFTSNPDTQKTSFLVMGKRVKRPVRASYDFVFQHGLDHRSLLKNKLWLERSGYNITQLHSYISSSQNDRENKKREWAKEEPSFAAIFRYEGFPIGTQMKYGTGHLPDPYHKLVQMYHEKEFYPVSQTVTWSKSQKSEEFAFVFIKRADLRKRSTKFQQLYDLTCNELAQVTAKKAKAQLSLTYLNSYNIAGDRCRFSAVFTNSTQSKGLLEMGRPQEKVSEMTILNMRMGLAPKFMAPYKESGKLKYAIYYEEF</sequence>
<protein>
    <recommendedName>
        <fullName evidence="1">Beta-lactamase-related domain-containing protein</fullName>
    </recommendedName>
</protein>
<name>A0AAE0YZS5_9GAST</name>
<dbReference type="SUPFAM" id="SSF56601">
    <property type="entry name" value="beta-lactamase/transpeptidase-like"/>
    <property type="match status" value="1"/>
</dbReference>
<gene>
    <name evidence="2" type="ORF">RRG08_064740</name>
</gene>
<dbReference type="EMBL" id="JAWDGP010005047">
    <property type="protein sequence ID" value="KAK3760070.1"/>
    <property type="molecule type" value="Genomic_DNA"/>
</dbReference>
<evidence type="ECO:0000313" key="3">
    <source>
        <dbReference type="Proteomes" id="UP001283361"/>
    </source>
</evidence>
<comment type="caution">
    <text evidence="2">The sequence shown here is derived from an EMBL/GenBank/DDBJ whole genome shotgun (WGS) entry which is preliminary data.</text>
</comment>
<dbReference type="Proteomes" id="UP001283361">
    <property type="component" value="Unassembled WGS sequence"/>
</dbReference>
<evidence type="ECO:0000259" key="1">
    <source>
        <dbReference type="Pfam" id="PF00144"/>
    </source>
</evidence>
<reference evidence="2" key="1">
    <citation type="journal article" date="2023" name="G3 (Bethesda)">
        <title>A reference genome for the long-term kleptoplast-retaining sea slug Elysia crispata morphotype clarki.</title>
        <authorList>
            <person name="Eastman K.E."/>
            <person name="Pendleton A.L."/>
            <person name="Shaikh M.A."/>
            <person name="Suttiyut T."/>
            <person name="Ogas R."/>
            <person name="Tomko P."/>
            <person name="Gavelis G."/>
            <person name="Widhalm J.R."/>
            <person name="Wisecaver J.H."/>
        </authorList>
    </citation>
    <scope>NUCLEOTIDE SEQUENCE</scope>
    <source>
        <strain evidence="2">ECLA1</strain>
    </source>
</reference>
<dbReference type="InterPro" id="IPR012338">
    <property type="entry name" value="Beta-lactam/transpept-like"/>
</dbReference>
<dbReference type="Gene3D" id="3.40.710.10">
    <property type="entry name" value="DD-peptidase/beta-lactamase superfamily"/>
    <property type="match status" value="1"/>
</dbReference>
<dbReference type="Pfam" id="PF00144">
    <property type="entry name" value="Beta-lactamase"/>
    <property type="match status" value="1"/>
</dbReference>
<evidence type="ECO:0000313" key="2">
    <source>
        <dbReference type="EMBL" id="KAK3760070.1"/>
    </source>
</evidence>
<dbReference type="PANTHER" id="PTHR46825">
    <property type="entry name" value="D-ALANYL-D-ALANINE-CARBOXYPEPTIDASE/ENDOPEPTIDASE AMPH"/>
    <property type="match status" value="1"/>
</dbReference>
<feature type="domain" description="Beta-lactamase-related" evidence="1">
    <location>
        <begin position="11"/>
        <end position="315"/>
    </location>
</feature>
<dbReference type="PANTHER" id="PTHR46825:SF9">
    <property type="entry name" value="BETA-LACTAMASE-RELATED DOMAIN-CONTAINING PROTEIN"/>
    <property type="match status" value="1"/>
</dbReference>
<dbReference type="InterPro" id="IPR001466">
    <property type="entry name" value="Beta-lactam-related"/>
</dbReference>
<dbReference type="InterPro" id="IPR050491">
    <property type="entry name" value="AmpC-like"/>
</dbReference>
<organism evidence="2 3">
    <name type="scientific">Elysia crispata</name>
    <name type="common">lettuce slug</name>
    <dbReference type="NCBI Taxonomy" id="231223"/>
    <lineage>
        <taxon>Eukaryota</taxon>
        <taxon>Metazoa</taxon>
        <taxon>Spiralia</taxon>
        <taxon>Lophotrochozoa</taxon>
        <taxon>Mollusca</taxon>
        <taxon>Gastropoda</taxon>
        <taxon>Heterobranchia</taxon>
        <taxon>Euthyneura</taxon>
        <taxon>Panpulmonata</taxon>
        <taxon>Sacoglossa</taxon>
        <taxon>Placobranchoidea</taxon>
        <taxon>Plakobranchidae</taxon>
        <taxon>Elysia</taxon>
    </lineage>
</organism>
<accession>A0AAE0YZS5</accession>
<keyword evidence="3" id="KW-1185">Reference proteome</keyword>
<dbReference type="AlphaFoldDB" id="A0AAE0YZS5"/>